<comment type="caution">
    <text evidence="2">The sequence shown here is derived from an EMBL/GenBank/DDBJ whole genome shotgun (WGS) entry which is preliminary data.</text>
</comment>
<evidence type="ECO:0000256" key="1">
    <source>
        <dbReference type="ARBA" id="ARBA00023284"/>
    </source>
</evidence>
<keyword evidence="1" id="KW-0676">Redox-active center</keyword>
<sequence length="93" mass="10444">MAEPLRVSVLYWYRGWGRPDLGGPVLYQKLKQELERRFPGALEVSGQGTREVTGWFEVTVGGRLVHSKKNGDGFVDSDAKLQKIMAAIKTRLP</sequence>
<dbReference type="Proteomes" id="UP001623348">
    <property type="component" value="Unassembled WGS sequence"/>
</dbReference>
<dbReference type="NCBIfam" id="TIGR02174">
    <property type="entry name" value="CXXU_selWTH"/>
    <property type="match status" value="1"/>
</dbReference>
<dbReference type="EMBL" id="BAAFJT010000034">
    <property type="protein sequence ID" value="GAB0201905.1"/>
    <property type="molecule type" value="Genomic_DNA"/>
</dbReference>
<gene>
    <name evidence="2" type="ORF">GRJ2_002656100</name>
</gene>
<keyword evidence="3" id="KW-1185">Reference proteome</keyword>
<evidence type="ECO:0000313" key="3">
    <source>
        <dbReference type="Proteomes" id="UP001623348"/>
    </source>
</evidence>
<proteinExistence type="predicted"/>
<accession>A0ABC9XVW4</accession>
<evidence type="ECO:0000313" key="2">
    <source>
        <dbReference type="EMBL" id="GAB0201905.1"/>
    </source>
</evidence>
<reference evidence="2 3" key="1">
    <citation type="submission" date="2024-06" db="EMBL/GenBank/DDBJ databases">
        <title>The draft genome of Grus japonensis, version 3.</title>
        <authorList>
            <person name="Nabeshima K."/>
            <person name="Suzuki S."/>
            <person name="Onuma M."/>
        </authorList>
    </citation>
    <scope>NUCLEOTIDE SEQUENCE [LARGE SCALE GENOMIC DNA]</scope>
    <source>
        <strain evidence="2 3">451A</strain>
    </source>
</reference>
<dbReference type="InterPro" id="IPR011893">
    <property type="entry name" value="Selenoprotein_Rdx-typ"/>
</dbReference>
<protein>
    <submittedName>
        <fullName evidence="2">Selenoprotein W</fullName>
    </submittedName>
</protein>
<dbReference type="SUPFAM" id="SSF52833">
    <property type="entry name" value="Thioredoxin-like"/>
    <property type="match status" value="1"/>
</dbReference>
<dbReference type="PANTHER" id="PTHR15124:SF18">
    <property type="entry name" value="SELENOPROTEIN W"/>
    <property type="match status" value="1"/>
</dbReference>
<dbReference type="Pfam" id="PF10262">
    <property type="entry name" value="Rdx"/>
    <property type="match status" value="1"/>
</dbReference>
<dbReference type="PANTHER" id="PTHR15124">
    <property type="entry name" value="SELENOPROTEIN W"/>
    <property type="match status" value="1"/>
</dbReference>
<organism evidence="2 3">
    <name type="scientific">Grus japonensis</name>
    <name type="common">Japanese crane</name>
    <name type="synonym">Red-crowned crane</name>
    <dbReference type="NCBI Taxonomy" id="30415"/>
    <lineage>
        <taxon>Eukaryota</taxon>
        <taxon>Metazoa</taxon>
        <taxon>Chordata</taxon>
        <taxon>Craniata</taxon>
        <taxon>Vertebrata</taxon>
        <taxon>Euteleostomi</taxon>
        <taxon>Archelosauria</taxon>
        <taxon>Archosauria</taxon>
        <taxon>Dinosauria</taxon>
        <taxon>Saurischia</taxon>
        <taxon>Theropoda</taxon>
        <taxon>Coelurosauria</taxon>
        <taxon>Aves</taxon>
        <taxon>Neognathae</taxon>
        <taxon>Neoaves</taxon>
        <taxon>Gruiformes</taxon>
        <taxon>Gruidae</taxon>
        <taxon>Grus</taxon>
    </lineage>
</organism>
<dbReference type="Gene3D" id="3.40.30.10">
    <property type="entry name" value="Glutaredoxin"/>
    <property type="match status" value="1"/>
</dbReference>
<dbReference type="InterPro" id="IPR036249">
    <property type="entry name" value="Thioredoxin-like_sf"/>
</dbReference>
<dbReference type="InterPro" id="IPR051441">
    <property type="entry name" value="SelW_related"/>
</dbReference>
<dbReference type="AlphaFoldDB" id="A0ABC9XVW4"/>
<name>A0ABC9XVW4_GRUJA</name>